<evidence type="ECO:0000313" key="1">
    <source>
        <dbReference type="EMBL" id="PWN48940.1"/>
    </source>
</evidence>
<proteinExistence type="predicted"/>
<dbReference type="Proteomes" id="UP000245626">
    <property type="component" value="Unassembled WGS sequence"/>
</dbReference>
<protein>
    <submittedName>
        <fullName evidence="1">SNF5-domain-containing protein</fullName>
    </submittedName>
</protein>
<keyword evidence="2" id="KW-1185">Reference proteome</keyword>
<name>A0ACD0NT08_9BASI</name>
<reference evidence="1 2" key="1">
    <citation type="journal article" date="2018" name="Mol. Biol. Evol.">
        <title>Broad Genomic Sampling Reveals a Smut Pathogenic Ancestry of the Fungal Clade Ustilaginomycotina.</title>
        <authorList>
            <person name="Kijpornyongpan T."/>
            <person name="Mondo S.J."/>
            <person name="Barry K."/>
            <person name="Sandor L."/>
            <person name="Lee J."/>
            <person name="Lipzen A."/>
            <person name="Pangilinan J."/>
            <person name="LaButti K."/>
            <person name="Hainaut M."/>
            <person name="Henrissat B."/>
            <person name="Grigoriev I.V."/>
            <person name="Spatafora J.W."/>
            <person name="Aime M.C."/>
        </authorList>
    </citation>
    <scope>NUCLEOTIDE SEQUENCE [LARGE SCALE GENOMIC DNA]</scope>
    <source>
        <strain evidence="1 2">SA 807</strain>
    </source>
</reference>
<dbReference type="EMBL" id="KZ820121">
    <property type="protein sequence ID" value="PWN48940.1"/>
    <property type="molecule type" value="Genomic_DNA"/>
</dbReference>
<gene>
    <name evidence="1" type="ORF">IE53DRAFT_380948</name>
</gene>
<organism evidence="1 2">
    <name type="scientific">Violaceomyces palustris</name>
    <dbReference type="NCBI Taxonomy" id="1673888"/>
    <lineage>
        <taxon>Eukaryota</taxon>
        <taxon>Fungi</taxon>
        <taxon>Dikarya</taxon>
        <taxon>Basidiomycota</taxon>
        <taxon>Ustilaginomycotina</taxon>
        <taxon>Ustilaginomycetes</taxon>
        <taxon>Violaceomycetales</taxon>
        <taxon>Violaceomycetaceae</taxon>
        <taxon>Violaceomyces</taxon>
    </lineage>
</organism>
<sequence length="948" mass="104093">MSDRPRRSARSSAYASPAHTPGPSSSNHHHHHHQQQQQQPHPDLSNHNAYHHHHQQLHLQPLNRPSSSSSSSPSSSHQLNSSLAQPHPSRLIPNNSPSLSTASPAMSHYHPHQQPPLHLVNPFPANAVNSPTMTLPTQLLPPSHLAANPFLPHHQPTLPSPFPPHHLQHQQNQPPQPPQPQPQPYPNAWTMGRSSAPIPPFTPLTPPNILAAAQIHHQNQPPPPVVHPLPQAYFTTFPSRMRVGTTTLMQPVSSPDLLLDPFGRNLDSSSGTPLAGGIETPQSNRPSDHRHFGSRARTSTRRAAAAGLIRYTEADDSAEEFEEQDSRLGSEDETIRRGSKRKAAALASPPRGRSTSGLATPADAYEAGRGATPSLVNGGGTGDGQGQAGQMQVEEEKFKSLLGLPPPGNKVVARRAIRTAHTYHPEEEMVKHAARGEVLVPIRIELETETHRIKDVFTWNMNEKLTTPYHFARLLLADLDLPVEPYATQIQNAILQQVEDATGTADLEIEPAAGGIWSAATRLRNDEREKDEYEEEEEATKESRQWDWGLRETKDHQEFRTRMAKRLKTGKGLGDFEDDLRVIVDYEVQILRHNLRDRLEWDLNSPLTPEAFAQQLCKDLGLTGEAVNLVANALREQLINHKRAAIDLGLMGTGKVLREKEEEIKICEVLIAEEKKRRKREREAREKEKEEREKERSRIAALGLEAPPTEESRPLTPAIAAASTPLDSAAAAIASPTDSKANNDNKATAESGLETTGAAETPGPGSLLEADQQGQGPKQAGLLEVKFDQAPDSSSTPVGAAGLSGTSTPRTSIRLSRMSMSNRSKPGSPSPAPGRTGGGQANSSVTTPSLQQPPPHPLDLAAKLQGTTNLSARLHSCHQTIREILTRGPRPLEGVWRDYHESREFGPLLEMLTDEDLEKMEEANVRASRRNRRDALRAGTASRYGRRR</sequence>
<accession>A0ACD0NT08</accession>
<evidence type="ECO:0000313" key="2">
    <source>
        <dbReference type="Proteomes" id="UP000245626"/>
    </source>
</evidence>